<dbReference type="Gene3D" id="2.70.98.10">
    <property type="match status" value="1"/>
</dbReference>
<gene>
    <name evidence="4" type="primary">galM_3</name>
    <name evidence="4" type="ORF">SDC9_65763</name>
</gene>
<keyword evidence="3" id="KW-0119">Carbohydrate metabolism</keyword>
<dbReference type="EC" id="5.1.3.3" evidence="4"/>
<evidence type="ECO:0000313" key="4">
    <source>
        <dbReference type="EMBL" id="MPM19340.1"/>
    </source>
</evidence>
<evidence type="ECO:0000256" key="2">
    <source>
        <dbReference type="ARBA" id="ARBA00023235"/>
    </source>
</evidence>
<dbReference type="GO" id="GO:0006006">
    <property type="term" value="P:glucose metabolic process"/>
    <property type="evidence" value="ECO:0007669"/>
    <property type="project" value="TreeGrafter"/>
</dbReference>
<dbReference type="EMBL" id="VSSQ01003158">
    <property type="protein sequence ID" value="MPM19340.1"/>
    <property type="molecule type" value="Genomic_DNA"/>
</dbReference>
<dbReference type="GO" id="GO:0030246">
    <property type="term" value="F:carbohydrate binding"/>
    <property type="evidence" value="ECO:0007669"/>
    <property type="project" value="InterPro"/>
</dbReference>
<dbReference type="InterPro" id="IPR011013">
    <property type="entry name" value="Gal_mutarotase_sf_dom"/>
</dbReference>
<dbReference type="CDD" id="cd09019">
    <property type="entry name" value="galactose_mutarotase_like"/>
    <property type="match status" value="1"/>
</dbReference>
<dbReference type="GO" id="GO:0004034">
    <property type="term" value="F:aldose 1-epimerase activity"/>
    <property type="evidence" value="ECO:0007669"/>
    <property type="project" value="UniProtKB-EC"/>
</dbReference>
<proteinExistence type="inferred from homology"/>
<comment type="caution">
    <text evidence="4">The sequence shown here is derived from an EMBL/GenBank/DDBJ whole genome shotgun (WGS) entry which is preliminary data.</text>
</comment>
<dbReference type="AlphaFoldDB" id="A0A644XSX3"/>
<comment type="similarity">
    <text evidence="1">Belongs to the aldose epimerase family.</text>
</comment>
<dbReference type="GO" id="GO:0033499">
    <property type="term" value="P:galactose catabolic process via UDP-galactose, Leloir pathway"/>
    <property type="evidence" value="ECO:0007669"/>
    <property type="project" value="TreeGrafter"/>
</dbReference>
<accession>A0A644XSX3</accession>
<sequence length="316" mass="35397">MKQIQLGSKHGFHVLLSTYGAGIVEFWAPDREGRFVNIAMSVDHPDPSYAGLTLGPVAGRIRDAKLIIDTNEFELSKNEGNHHLHGGSGGCSFRHWDLVNHTETEAIFSLPLKDGEDGYPGNRTIQAIYQLKPDNMLSLTYRATTDKPTVFSLSNHTYWNLEGRFDAELSNHLLQMPAEYVYLNDEDHIPIKRTKTANTVFDFQTNKSLIPTSNDSQIIQERGLNHAFETSEATLSHPKSGRSIKITSDYPCMVVYTGGFLTQTDKNKVVPSCAIAFEAQQLPILDQADSSQNKERILTLPGEVWVRAMRLYSNRG</sequence>
<name>A0A644XSX3_9ZZZZ</name>
<dbReference type="Pfam" id="PF01263">
    <property type="entry name" value="Aldose_epim"/>
    <property type="match status" value="1"/>
</dbReference>
<dbReference type="SUPFAM" id="SSF74650">
    <property type="entry name" value="Galactose mutarotase-like"/>
    <property type="match status" value="1"/>
</dbReference>
<evidence type="ECO:0000256" key="3">
    <source>
        <dbReference type="ARBA" id="ARBA00023277"/>
    </source>
</evidence>
<protein>
    <submittedName>
        <fullName evidence="4">Aldose 1-epimerase</fullName>
        <ecNumber evidence="4">5.1.3.3</ecNumber>
    </submittedName>
</protein>
<dbReference type="PANTHER" id="PTHR10091">
    <property type="entry name" value="ALDOSE-1-EPIMERASE"/>
    <property type="match status" value="1"/>
</dbReference>
<reference evidence="4" key="1">
    <citation type="submission" date="2019-08" db="EMBL/GenBank/DDBJ databases">
        <authorList>
            <person name="Kucharzyk K."/>
            <person name="Murdoch R.W."/>
            <person name="Higgins S."/>
            <person name="Loffler F."/>
        </authorList>
    </citation>
    <scope>NUCLEOTIDE SEQUENCE</scope>
</reference>
<organism evidence="4">
    <name type="scientific">bioreactor metagenome</name>
    <dbReference type="NCBI Taxonomy" id="1076179"/>
    <lineage>
        <taxon>unclassified sequences</taxon>
        <taxon>metagenomes</taxon>
        <taxon>ecological metagenomes</taxon>
    </lineage>
</organism>
<dbReference type="InterPro" id="IPR008183">
    <property type="entry name" value="Aldose_1/G6P_1-epimerase"/>
</dbReference>
<dbReference type="InterPro" id="IPR014718">
    <property type="entry name" value="GH-type_carb-bd"/>
</dbReference>
<dbReference type="InterPro" id="IPR047215">
    <property type="entry name" value="Galactose_mutarotase-like"/>
</dbReference>
<evidence type="ECO:0000256" key="1">
    <source>
        <dbReference type="ARBA" id="ARBA00006206"/>
    </source>
</evidence>
<dbReference type="PANTHER" id="PTHR10091:SF0">
    <property type="entry name" value="GALACTOSE MUTAROTASE"/>
    <property type="match status" value="1"/>
</dbReference>
<keyword evidence="2 4" id="KW-0413">Isomerase</keyword>